<evidence type="ECO:0000313" key="1">
    <source>
        <dbReference type="EMBL" id="KIO07600.1"/>
    </source>
</evidence>
<protein>
    <submittedName>
        <fullName evidence="1">Uncharacterized protein</fullName>
    </submittedName>
</protein>
<gene>
    <name evidence="1" type="ORF">M404DRAFT_389791</name>
</gene>
<dbReference type="Proteomes" id="UP000054217">
    <property type="component" value="Unassembled WGS sequence"/>
</dbReference>
<name>A0A0C3P3I5_PISTI</name>
<proteinExistence type="predicted"/>
<dbReference type="AlphaFoldDB" id="A0A0C3P3I5"/>
<dbReference type="InParanoid" id="A0A0C3P3I5"/>
<reference evidence="1 2" key="1">
    <citation type="submission" date="2014-04" db="EMBL/GenBank/DDBJ databases">
        <authorList>
            <consortium name="DOE Joint Genome Institute"/>
            <person name="Kuo A."/>
            <person name="Kohler A."/>
            <person name="Costa M.D."/>
            <person name="Nagy L.G."/>
            <person name="Floudas D."/>
            <person name="Copeland A."/>
            <person name="Barry K.W."/>
            <person name="Cichocki N."/>
            <person name="Veneault-Fourrey C."/>
            <person name="LaButti K."/>
            <person name="Lindquist E.A."/>
            <person name="Lipzen A."/>
            <person name="Lundell T."/>
            <person name="Morin E."/>
            <person name="Murat C."/>
            <person name="Sun H."/>
            <person name="Tunlid A."/>
            <person name="Henrissat B."/>
            <person name="Grigoriev I.V."/>
            <person name="Hibbett D.S."/>
            <person name="Martin F."/>
            <person name="Nordberg H.P."/>
            <person name="Cantor M.N."/>
            <person name="Hua S.X."/>
        </authorList>
    </citation>
    <scope>NUCLEOTIDE SEQUENCE [LARGE SCALE GENOMIC DNA]</scope>
    <source>
        <strain evidence="1 2">Marx 270</strain>
    </source>
</reference>
<dbReference type="EMBL" id="KN831959">
    <property type="protein sequence ID" value="KIO07600.1"/>
    <property type="molecule type" value="Genomic_DNA"/>
</dbReference>
<evidence type="ECO:0000313" key="2">
    <source>
        <dbReference type="Proteomes" id="UP000054217"/>
    </source>
</evidence>
<dbReference type="HOGENOM" id="CLU_1636089_0_0_1"/>
<organism evidence="1 2">
    <name type="scientific">Pisolithus tinctorius Marx 270</name>
    <dbReference type="NCBI Taxonomy" id="870435"/>
    <lineage>
        <taxon>Eukaryota</taxon>
        <taxon>Fungi</taxon>
        <taxon>Dikarya</taxon>
        <taxon>Basidiomycota</taxon>
        <taxon>Agaricomycotina</taxon>
        <taxon>Agaricomycetes</taxon>
        <taxon>Agaricomycetidae</taxon>
        <taxon>Boletales</taxon>
        <taxon>Sclerodermatineae</taxon>
        <taxon>Pisolithaceae</taxon>
        <taxon>Pisolithus</taxon>
    </lineage>
</organism>
<sequence>MLVFGTSPSEKRLYPIPCSVHKRLMGNRSQRLTKIPHGSDHILWNTQYFQFHFMLRRSLHVRPLTRVYNKICGRGRKYTRNFHASLQLAVENPNLDQNTSDPPGTTRRAARCHRRFPCWPPCSVFPHATTTVSQALAIHRSLISPWEPVITTPSLPAMMRMT</sequence>
<reference evidence="2" key="2">
    <citation type="submission" date="2015-01" db="EMBL/GenBank/DDBJ databases">
        <title>Evolutionary Origins and Diversification of the Mycorrhizal Mutualists.</title>
        <authorList>
            <consortium name="DOE Joint Genome Institute"/>
            <consortium name="Mycorrhizal Genomics Consortium"/>
            <person name="Kohler A."/>
            <person name="Kuo A."/>
            <person name="Nagy L.G."/>
            <person name="Floudas D."/>
            <person name="Copeland A."/>
            <person name="Barry K.W."/>
            <person name="Cichocki N."/>
            <person name="Veneault-Fourrey C."/>
            <person name="LaButti K."/>
            <person name="Lindquist E.A."/>
            <person name="Lipzen A."/>
            <person name="Lundell T."/>
            <person name="Morin E."/>
            <person name="Murat C."/>
            <person name="Riley R."/>
            <person name="Ohm R."/>
            <person name="Sun H."/>
            <person name="Tunlid A."/>
            <person name="Henrissat B."/>
            <person name="Grigoriev I.V."/>
            <person name="Hibbett D.S."/>
            <person name="Martin F."/>
        </authorList>
    </citation>
    <scope>NUCLEOTIDE SEQUENCE [LARGE SCALE GENOMIC DNA]</scope>
    <source>
        <strain evidence="2">Marx 270</strain>
    </source>
</reference>
<keyword evidence="2" id="KW-1185">Reference proteome</keyword>
<accession>A0A0C3P3I5</accession>